<evidence type="ECO:0000313" key="2">
    <source>
        <dbReference type="Proteomes" id="UP000269689"/>
    </source>
</evidence>
<comment type="caution">
    <text evidence="1">The sequence shown here is derived from an EMBL/GenBank/DDBJ whole genome shotgun (WGS) entry which is preliminary data.</text>
</comment>
<sequence>MQRDQVLFDLDAALDYATLRNNSDWDVLSQMLDDIREMSYGVLPLQKAFFIRSACSAVEHVAKAAEPQSAYRSAADAIARVRAFGDLGSHDLTAA</sequence>
<gene>
    <name evidence="1" type="ORF">EDD53_0936</name>
</gene>
<protein>
    <submittedName>
        <fullName evidence="1">Uncharacterized protein</fullName>
    </submittedName>
</protein>
<keyword evidence="2" id="KW-1185">Reference proteome</keyword>
<dbReference type="Proteomes" id="UP000269689">
    <property type="component" value="Unassembled WGS sequence"/>
</dbReference>
<organism evidence="1 2">
    <name type="scientific">Pacificibacter maritimus</name>
    <dbReference type="NCBI Taxonomy" id="762213"/>
    <lineage>
        <taxon>Bacteria</taxon>
        <taxon>Pseudomonadati</taxon>
        <taxon>Pseudomonadota</taxon>
        <taxon>Alphaproteobacteria</taxon>
        <taxon>Rhodobacterales</taxon>
        <taxon>Roseobacteraceae</taxon>
        <taxon>Pacificibacter</taxon>
    </lineage>
</organism>
<name>A0A3N4V3X5_9RHOB</name>
<reference evidence="1 2" key="1">
    <citation type="submission" date="2018-11" db="EMBL/GenBank/DDBJ databases">
        <title>Genomic Encyclopedia of Type Strains, Phase IV (KMG-IV): sequencing the most valuable type-strain genomes for metagenomic binning, comparative biology and taxonomic classification.</title>
        <authorList>
            <person name="Goeker M."/>
        </authorList>
    </citation>
    <scope>NUCLEOTIDE SEQUENCE [LARGE SCALE GENOMIC DNA]</scope>
    <source>
        <strain evidence="1 2">DSM 104731</strain>
    </source>
</reference>
<dbReference type="OrthoDB" id="9999291at2"/>
<evidence type="ECO:0000313" key="1">
    <source>
        <dbReference type="EMBL" id="RPE71807.1"/>
    </source>
</evidence>
<dbReference type="AlphaFoldDB" id="A0A3N4V3X5"/>
<dbReference type="EMBL" id="RKQK01000001">
    <property type="protein sequence ID" value="RPE71807.1"/>
    <property type="molecule type" value="Genomic_DNA"/>
</dbReference>
<accession>A0A3N4V3X5</accession>
<dbReference type="RefSeq" id="WP_123791986.1">
    <property type="nucleotide sequence ID" value="NZ_RKQK01000001.1"/>
</dbReference>
<proteinExistence type="predicted"/>